<comment type="similarity">
    <text evidence="3">Belongs to the TVP38/TMEM64 family.</text>
</comment>
<evidence type="ECO:0000256" key="3">
    <source>
        <dbReference type="ARBA" id="ARBA00008640"/>
    </source>
</evidence>
<evidence type="ECO:0000256" key="1">
    <source>
        <dbReference type="ARBA" id="ARBA00002978"/>
    </source>
</evidence>
<comment type="caution">
    <text evidence="11">The sequence shown here is derived from an EMBL/GenBank/DDBJ whole genome shotgun (WGS) entry which is preliminary data.</text>
</comment>
<dbReference type="VEuPathDB" id="FungiDB:GW608_G02211"/>
<evidence type="ECO:0000256" key="5">
    <source>
        <dbReference type="ARBA" id="ARBA00020673"/>
    </source>
</evidence>
<dbReference type="PANTHER" id="PTHR47549">
    <property type="entry name" value="GOLGI APPARATUS MEMBRANE PROTEIN TVP38-RELATED"/>
    <property type="match status" value="1"/>
</dbReference>
<proteinExistence type="inferred from homology"/>
<dbReference type="VEuPathDB" id="FungiDB:CAGL0G02343g"/>
<evidence type="ECO:0000256" key="7">
    <source>
        <dbReference type="ARBA" id="ARBA00022989"/>
    </source>
</evidence>
<dbReference type="VEuPathDB" id="FungiDB:GWK60_G02211"/>
<sequence>MPTDNADLGQEDIDVFDNGRESFDRLNKPVLDGIGIEGNDDDDDDYLTLYNMTPRERLMYTFRRSMYKALDHFNSLPKWQRLLIILFGALVIVLGILMLIFHNKILDKVLETSKDLHERSSTNFILLVLLFFVGFPPMIGYSFLSTSTGLIYGVSFHGWFVLALGSVTGSVASFYVFKNLLHSRAEKLVHMNKRFEAFASILQEDNSYLMLALLRLCPFPYSLTNGAIAGIYGISVKNFTIANIITTPKLLIYLFIGARIKNMAEDHSTSSRIFDLVSILITLIIFTLTAWLLYFKTKQRYAQLKNQAVAQNSSANREVDFEI</sequence>
<dbReference type="AlphaFoldDB" id="A0A0W0C7U9"/>
<dbReference type="GO" id="GO:0000139">
    <property type="term" value="C:Golgi membrane"/>
    <property type="evidence" value="ECO:0007669"/>
    <property type="project" value="UniProtKB-SubCell"/>
</dbReference>
<dbReference type="EMBL" id="LLZZ01000107">
    <property type="protein sequence ID" value="KTB07536.1"/>
    <property type="molecule type" value="Genomic_DNA"/>
</dbReference>
<protein>
    <recommendedName>
        <fullName evidence="4">Golgi apparatus membrane protein TVP38</fullName>
    </recommendedName>
    <alternativeName>
        <fullName evidence="5">Golgi apparatus membrane protein tvp38</fullName>
    </alternativeName>
</protein>
<dbReference type="InterPro" id="IPR051076">
    <property type="entry name" value="Golgi_membrane_TVP38/TMEM64"/>
</dbReference>
<keyword evidence="7" id="KW-1133">Transmembrane helix</keyword>
<evidence type="ECO:0000313" key="12">
    <source>
        <dbReference type="Proteomes" id="UP000054886"/>
    </source>
</evidence>
<keyword evidence="6" id="KW-0812">Transmembrane</keyword>
<dbReference type="GO" id="GO:0000022">
    <property type="term" value="P:mitotic spindle elongation"/>
    <property type="evidence" value="ECO:0007669"/>
    <property type="project" value="EnsemblFungi"/>
</dbReference>
<evidence type="ECO:0000256" key="6">
    <source>
        <dbReference type="ARBA" id="ARBA00022692"/>
    </source>
</evidence>
<gene>
    <name evidence="11" type="ORF">AO440_001581</name>
</gene>
<dbReference type="Pfam" id="PF09335">
    <property type="entry name" value="VTT_dom"/>
    <property type="match status" value="1"/>
</dbReference>
<comment type="function">
    <text evidence="1">Golgi membrane protein involved in vesicular trafficking and spindle migration.</text>
</comment>
<accession>A0A0W0C7U9</accession>
<evidence type="ECO:0000259" key="10">
    <source>
        <dbReference type="Pfam" id="PF09335"/>
    </source>
</evidence>
<evidence type="ECO:0000256" key="8">
    <source>
        <dbReference type="ARBA" id="ARBA00023034"/>
    </source>
</evidence>
<evidence type="ECO:0000256" key="4">
    <source>
        <dbReference type="ARBA" id="ARBA00013533"/>
    </source>
</evidence>
<dbReference type="OrthoDB" id="166803at2759"/>
<organism evidence="11 12">
    <name type="scientific">Candida glabrata</name>
    <name type="common">Yeast</name>
    <name type="synonym">Torulopsis glabrata</name>
    <dbReference type="NCBI Taxonomy" id="5478"/>
    <lineage>
        <taxon>Eukaryota</taxon>
        <taxon>Fungi</taxon>
        <taxon>Dikarya</taxon>
        <taxon>Ascomycota</taxon>
        <taxon>Saccharomycotina</taxon>
        <taxon>Saccharomycetes</taxon>
        <taxon>Saccharomycetales</taxon>
        <taxon>Saccharomycetaceae</taxon>
        <taxon>Nakaseomyces</taxon>
    </lineage>
</organism>
<dbReference type="VEuPathDB" id="FungiDB:GVI51_G02211"/>
<evidence type="ECO:0000256" key="2">
    <source>
        <dbReference type="ARBA" id="ARBA00004653"/>
    </source>
</evidence>
<dbReference type="VEuPathDB" id="FungiDB:B1J91_G02343g"/>
<keyword evidence="8" id="KW-0333">Golgi apparatus</keyword>
<reference evidence="11 12" key="1">
    <citation type="submission" date="2015-10" db="EMBL/GenBank/DDBJ databases">
        <title>Draft genomes sequences of Candida glabrata isolates 1A, 1B, 2A, 2B, 3A and 3B.</title>
        <authorList>
            <person name="Haavelsrud O.E."/>
            <person name="Gaustad P."/>
        </authorList>
    </citation>
    <scope>NUCLEOTIDE SEQUENCE [LARGE SCALE GENOMIC DNA]</scope>
    <source>
        <strain evidence="11">910700640</strain>
    </source>
</reference>
<comment type="subcellular location">
    <subcellularLocation>
        <location evidence="2">Golgi apparatus membrane</location>
        <topology evidence="2">Multi-pass membrane protein</topology>
    </subcellularLocation>
</comment>
<dbReference type="PANTHER" id="PTHR47549:SF1">
    <property type="entry name" value="GOLGI APPARATUS MEMBRANE PROTEIN TVP38"/>
    <property type="match status" value="1"/>
</dbReference>
<keyword evidence="9" id="KW-0472">Membrane</keyword>
<name>A0A0W0C7U9_CANGB</name>
<dbReference type="GO" id="GO:0016192">
    <property type="term" value="P:vesicle-mediated transport"/>
    <property type="evidence" value="ECO:0007669"/>
    <property type="project" value="EnsemblFungi"/>
</dbReference>
<dbReference type="Proteomes" id="UP000054886">
    <property type="component" value="Unassembled WGS sequence"/>
</dbReference>
<dbReference type="InterPro" id="IPR032816">
    <property type="entry name" value="VTT_dom"/>
</dbReference>
<evidence type="ECO:0000256" key="9">
    <source>
        <dbReference type="ARBA" id="ARBA00023136"/>
    </source>
</evidence>
<evidence type="ECO:0000313" key="11">
    <source>
        <dbReference type="EMBL" id="KTB07536.1"/>
    </source>
</evidence>
<feature type="domain" description="VTT" evidence="10">
    <location>
        <begin position="141"/>
        <end position="258"/>
    </location>
</feature>